<organism evidence="1 2">
    <name type="scientific">Plakobranchus ocellatus</name>
    <dbReference type="NCBI Taxonomy" id="259542"/>
    <lineage>
        <taxon>Eukaryota</taxon>
        <taxon>Metazoa</taxon>
        <taxon>Spiralia</taxon>
        <taxon>Lophotrochozoa</taxon>
        <taxon>Mollusca</taxon>
        <taxon>Gastropoda</taxon>
        <taxon>Heterobranchia</taxon>
        <taxon>Euthyneura</taxon>
        <taxon>Panpulmonata</taxon>
        <taxon>Sacoglossa</taxon>
        <taxon>Placobranchoidea</taxon>
        <taxon>Plakobranchidae</taxon>
        <taxon>Plakobranchus</taxon>
    </lineage>
</organism>
<dbReference type="AlphaFoldDB" id="A0AAV4E228"/>
<comment type="caution">
    <text evidence="1">The sequence shown here is derived from an EMBL/GenBank/DDBJ whole genome shotgun (WGS) entry which is preliminary data.</text>
</comment>
<keyword evidence="2" id="KW-1185">Reference proteome</keyword>
<name>A0AAV4E228_9GAST</name>
<accession>A0AAV4E228</accession>
<proteinExistence type="predicted"/>
<dbReference type="Proteomes" id="UP000735302">
    <property type="component" value="Unassembled WGS sequence"/>
</dbReference>
<evidence type="ECO:0000313" key="1">
    <source>
        <dbReference type="EMBL" id="GFO50111.1"/>
    </source>
</evidence>
<protein>
    <submittedName>
        <fullName evidence="1">Uncharacterized protein</fullName>
    </submittedName>
</protein>
<gene>
    <name evidence="1" type="ORF">PoB_007661600</name>
</gene>
<reference evidence="1 2" key="1">
    <citation type="journal article" date="2021" name="Elife">
        <title>Chloroplast acquisition without the gene transfer in kleptoplastic sea slugs, Plakobranchus ocellatus.</title>
        <authorList>
            <person name="Maeda T."/>
            <person name="Takahashi S."/>
            <person name="Yoshida T."/>
            <person name="Shimamura S."/>
            <person name="Takaki Y."/>
            <person name="Nagai Y."/>
            <person name="Toyoda A."/>
            <person name="Suzuki Y."/>
            <person name="Arimoto A."/>
            <person name="Ishii H."/>
            <person name="Satoh N."/>
            <person name="Nishiyama T."/>
            <person name="Hasebe M."/>
            <person name="Maruyama T."/>
            <person name="Minagawa J."/>
            <person name="Obokata J."/>
            <person name="Shigenobu S."/>
        </authorList>
    </citation>
    <scope>NUCLEOTIDE SEQUENCE [LARGE SCALE GENOMIC DNA]</scope>
</reference>
<evidence type="ECO:0000313" key="2">
    <source>
        <dbReference type="Proteomes" id="UP000735302"/>
    </source>
</evidence>
<dbReference type="EMBL" id="BLXT01008584">
    <property type="protein sequence ID" value="GFO50111.1"/>
    <property type="molecule type" value="Genomic_DNA"/>
</dbReference>
<sequence length="119" mass="12743">MSAGLQASCIFTQAEQISAPESVKERSWNTQKPILLPLGPGLTRPNPNKTGLPVFELQASLPPSHPLDLAGPVSGGKQGLPVGCTRWEKIRGQGGRALQKFCGENCSIVRAEPRKICQI</sequence>